<keyword evidence="3" id="KW-1185">Reference proteome</keyword>
<evidence type="ECO:0000256" key="1">
    <source>
        <dbReference type="SAM" id="Phobius"/>
    </source>
</evidence>
<dbReference type="AlphaFoldDB" id="A0A7V9ABX3"/>
<sequence>MSQPRFWLLAALIVGAVLARWIPHPPNFTPIGALALFGGAFYADRRMALALPLSALFLSDLAIGLHLLMPVVYGSFACNVLLGRWLRHHWGVGNLAAVTLLGSIQFYLTTNFACWLMAYPHTFAGLIDCYVKALPFFRNTVAGDVTFVVFLFGTVTLAERLFPLFRERAEQPATL</sequence>
<keyword evidence="1" id="KW-1133">Transmembrane helix</keyword>
<evidence type="ECO:0000313" key="2">
    <source>
        <dbReference type="EMBL" id="MBA2226463.1"/>
    </source>
</evidence>
<comment type="caution">
    <text evidence="2">The sequence shown here is derived from an EMBL/GenBank/DDBJ whole genome shotgun (WGS) entry which is preliminary data.</text>
</comment>
<feature type="transmembrane region" description="Helical" evidence="1">
    <location>
        <begin position="61"/>
        <end position="82"/>
    </location>
</feature>
<feature type="transmembrane region" description="Helical" evidence="1">
    <location>
        <begin position="94"/>
        <end position="119"/>
    </location>
</feature>
<protein>
    <recommendedName>
        <fullName evidence="4">Rod shape-determining protein MreD</fullName>
    </recommendedName>
</protein>
<keyword evidence="1" id="KW-0812">Transmembrane</keyword>
<evidence type="ECO:0000313" key="3">
    <source>
        <dbReference type="Proteomes" id="UP000542342"/>
    </source>
</evidence>
<evidence type="ECO:0008006" key="4">
    <source>
        <dbReference type="Google" id="ProtNLM"/>
    </source>
</evidence>
<organism evidence="2 3">
    <name type="scientific">Thermogemmata fonticola</name>
    <dbReference type="NCBI Taxonomy" id="2755323"/>
    <lineage>
        <taxon>Bacteria</taxon>
        <taxon>Pseudomonadati</taxon>
        <taxon>Planctomycetota</taxon>
        <taxon>Planctomycetia</taxon>
        <taxon>Gemmatales</taxon>
        <taxon>Gemmataceae</taxon>
        <taxon>Thermogemmata</taxon>
    </lineage>
</organism>
<dbReference type="Pfam" id="PF20221">
    <property type="entry name" value="DUF6580"/>
    <property type="match status" value="1"/>
</dbReference>
<proteinExistence type="predicted"/>
<dbReference type="EMBL" id="JACEFB010000006">
    <property type="protein sequence ID" value="MBA2226463.1"/>
    <property type="molecule type" value="Genomic_DNA"/>
</dbReference>
<gene>
    <name evidence="2" type="ORF">H0921_09855</name>
</gene>
<accession>A0A7V9ABX3</accession>
<feature type="transmembrane region" description="Helical" evidence="1">
    <location>
        <begin position="139"/>
        <end position="158"/>
    </location>
</feature>
<reference evidence="2 3" key="1">
    <citation type="submission" date="2020-07" db="EMBL/GenBank/DDBJ databases">
        <title>Thermogemmata thermophila gen. nov., sp. nov., a novel moderate thermophilic planctomycete from a Kamchatka hot spring.</title>
        <authorList>
            <person name="Elcheninov A.G."/>
            <person name="Podosokorskaya O.A."/>
            <person name="Kovaleva O.L."/>
            <person name="Novikov A."/>
            <person name="Bonch-Osmolovskaya E.A."/>
            <person name="Toshchakov S.V."/>
            <person name="Kublanov I.V."/>
        </authorList>
    </citation>
    <scope>NUCLEOTIDE SEQUENCE [LARGE SCALE GENOMIC DNA]</scope>
    <source>
        <strain evidence="2 3">2918</strain>
    </source>
</reference>
<keyword evidence="1" id="KW-0472">Membrane</keyword>
<dbReference type="InterPro" id="IPR046487">
    <property type="entry name" value="DUF6580"/>
</dbReference>
<name>A0A7V9ABX3_9BACT</name>
<dbReference type="Proteomes" id="UP000542342">
    <property type="component" value="Unassembled WGS sequence"/>
</dbReference>